<protein>
    <submittedName>
        <fullName evidence="2">Uncharacterized protein</fullName>
    </submittedName>
</protein>
<proteinExistence type="predicted"/>
<name>A0A8W7PBT1_ANOCL</name>
<evidence type="ECO:0000313" key="2">
    <source>
        <dbReference type="EnsemblMetazoa" id="ACOM029075-PA.1"/>
    </source>
</evidence>
<feature type="region of interest" description="Disordered" evidence="1">
    <location>
        <begin position="242"/>
        <end position="261"/>
    </location>
</feature>
<dbReference type="Proteomes" id="UP000075882">
    <property type="component" value="Unassembled WGS sequence"/>
</dbReference>
<sequence length="261" mass="27997">MCPVVRGISPGLPSRGWPPPIGPFCGGTSWCIIGPPLPPAPPPTCWAFDCRTPPLFSCTSPPPDMTPPLKPMLFVITGPPAPPAPPPTPPFGPMPLPMPSMPAPPPAPIAFTTTLLPIAWFIEDSMPGVLAPSGPIPSIAWPGIALFVCCWRWRASDTCDRLEVPPPGSSPFICDPGPGPGGLFPPLNESTHVLSPISSSRKMVLQSEHLIERGCDYFWTRKPPRRATSDENPYMEQTATVWLNVDDDDGEDANDLEDAND</sequence>
<feature type="compositionally biased region" description="Acidic residues" evidence="1">
    <location>
        <begin position="245"/>
        <end position="261"/>
    </location>
</feature>
<accession>A0A8W7PBT1</accession>
<dbReference type="EnsemblMetazoa" id="ACOM029075-RA">
    <property type="protein sequence ID" value="ACOM029075-PA.1"/>
    <property type="gene ID" value="ACOM029075"/>
</dbReference>
<organism evidence="2">
    <name type="scientific">Anopheles coluzzii</name>
    <name type="common">African malaria mosquito</name>
    <dbReference type="NCBI Taxonomy" id="1518534"/>
    <lineage>
        <taxon>Eukaryota</taxon>
        <taxon>Metazoa</taxon>
        <taxon>Ecdysozoa</taxon>
        <taxon>Arthropoda</taxon>
        <taxon>Hexapoda</taxon>
        <taxon>Insecta</taxon>
        <taxon>Pterygota</taxon>
        <taxon>Neoptera</taxon>
        <taxon>Endopterygota</taxon>
        <taxon>Diptera</taxon>
        <taxon>Nematocera</taxon>
        <taxon>Culicoidea</taxon>
        <taxon>Culicidae</taxon>
        <taxon>Anophelinae</taxon>
        <taxon>Anopheles</taxon>
    </lineage>
</organism>
<dbReference type="AlphaFoldDB" id="A0A8W7PBT1"/>
<reference evidence="2" key="1">
    <citation type="submission" date="2022-08" db="UniProtKB">
        <authorList>
            <consortium name="EnsemblMetazoa"/>
        </authorList>
    </citation>
    <scope>IDENTIFICATION</scope>
</reference>
<evidence type="ECO:0000256" key="1">
    <source>
        <dbReference type="SAM" id="MobiDB-lite"/>
    </source>
</evidence>